<feature type="signal peptide" evidence="8">
    <location>
        <begin position="1"/>
        <end position="29"/>
    </location>
</feature>
<dbReference type="SUPFAM" id="SSF48452">
    <property type="entry name" value="TPR-like"/>
    <property type="match status" value="1"/>
</dbReference>
<feature type="region of interest" description="Disordered" evidence="7">
    <location>
        <begin position="128"/>
        <end position="183"/>
    </location>
</feature>
<dbReference type="OrthoDB" id="9810445at2"/>
<dbReference type="Pfam" id="PF01435">
    <property type="entry name" value="Peptidase_M48"/>
    <property type="match status" value="1"/>
</dbReference>
<proteinExistence type="predicted"/>
<evidence type="ECO:0000259" key="9">
    <source>
        <dbReference type="Pfam" id="PF01435"/>
    </source>
</evidence>
<feature type="chain" id="PRO_5015997240" evidence="8">
    <location>
        <begin position="30"/>
        <end position="655"/>
    </location>
</feature>
<name>A0A2W1JF38_9CYAN</name>
<dbReference type="EMBL" id="PQWO01000042">
    <property type="protein sequence ID" value="PZD70345.1"/>
    <property type="molecule type" value="Genomic_DNA"/>
</dbReference>
<evidence type="ECO:0000256" key="8">
    <source>
        <dbReference type="SAM" id="SignalP"/>
    </source>
</evidence>
<dbReference type="EC" id="3.4.-.-" evidence="10"/>
<comment type="cofactor">
    <cofactor evidence="1">
        <name>Zn(2+)</name>
        <dbReference type="ChEBI" id="CHEBI:29105"/>
    </cofactor>
</comment>
<dbReference type="InterPro" id="IPR011990">
    <property type="entry name" value="TPR-like_helical_dom_sf"/>
</dbReference>
<keyword evidence="2 10" id="KW-0645">Protease</keyword>
<dbReference type="CDD" id="cd07333">
    <property type="entry name" value="M48C_bepA_like"/>
    <property type="match status" value="1"/>
</dbReference>
<evidence type="ECO:0000256" key="4">
    <source>
        <dbReference type="ARBA" id="ARBA00022801"/>
    </source>
</evidence>
<evidence type="ECO:0000313" key="11">
    <source>
        <dbReference type="Proteomes" id="UP000248857"/>
    </source>
</evidence>
<dbReference type="AlphaFoldDB" id="A0A2W1JF38"/>
<feature type="compositionally biased region" description="Acidic residues" evidence="7">
    <location>
        <begin position="167"/>
        <end position="178"/>
    </location>
</feature>
<feature type="compositionally biased region" description="Acidic residues" evidence="7">
    <location>
        <begin position="628"/>
        <end position="644"/>
    </location>
</feature>
<dbReference type="InterPro" id="IPR051156">
    <property type="entry name" value="Mito/Outer_Membr_Metalloprot"/>
</dbReference>
<dbReference type="GO" id="GO:0046872">
    <property type="term" value="F:metal ion binding"/>
    <property type="evidence" value="ECO:0007669"/>
    <property type="project" value="UniProtKB-KW"/>
</dbReference>
<keyword evidence="3" id="KW-0479">Metal-binding</keyword>
<sequence length="655" mass="71229">MTVPNVLLRHLPQSVLIAISMTVASPALAAPDFASRLHPLSETAVSVTPHPELQAALDISIDSEASVLTAENEALKLVANPTAIAKNLDVEKISVTPSTASTLQIAESPELGTIDTAATEEVIEADGATPQPDAAAETEAVEPEVDEVTAEPIELQDDVAESKETSESEETQESEEEGESARVLTPEELAKQQMLIEADNLFTAGDIEAAEALYRQAKDPFFDTAEAQPRAEAFSDPAQLTPGGKVFWRESAAGLEKNLKTRALVPGKLLIERHPEFVPGYLRYAKALRTYNQLAEGLAVLERGAARHPNQPDLQQGLIDFQVESKRWLEASITARQFALLNPDHPRANEFMAAAEEYQTQFRKVLRSQVTSNAIGGVITGALNVALTGNPFNAVSTIQSSMLLLRGEDSVGRSATKRAKKRFDMIEDPEVQAYVNRIGNKLVAVTGRELEYEFNIIKDENLNAFALPGGKIFINGGAITKSKSEAELAGLIAHELSHSVLSHGFQLVTDGNATSGLTSLLPFGSLFTGLALTDYSRDMEEQADLLGTRMLTSAGYAADGLRNLMVTIGEEQSDSPKKPEWLSSHPGNEKRVNYLEELIEQNGYNRYTYEGVAEHLEMQERVQAILDAPEEEDEEKALDDEAEDLKDQQAADAKE</sequence>
<dbReference type="GO" id="GO:0016020">
    <property type="term" value="C:membrane"/>
    <property type="evidence" value="ECO:0007669"/>
    <property type="project" value="TreeGrafter"/>
</dbReference>
<dbReference type="RefSeq" id="WP_110989107.1">
    <property type="nucleotide sequence ID" value="NZ_CAWNWM010000042.1"/>
</dbReference>
<evidence type="ECO:0000256" key="5">
    <source>
        <dbReference type="ARBA" id="ARBA00022833"/>
    </source>
</evidence>
<keyword evidence="4 10" id="KW-0378">Hydrolase</keyword>
<accession>A0A2W1JF38</accession>
<dbReference type="Proteomes" id="UP000248857">
    <property type="component" value="Unassembled WGS sequence"/>
</dbReference>
<protein>
    <submittedName>
        <fullName evidence="10">Beta-barrel assembly-enhancing protease</fullName>
        <ecNumber evidence="10">3.4.-.-</ecNumber>
    </submittedName>
</protein>
<dbReference type="Gene3D" id="3.30.2010.10">
    <property type="entry name" value="Metalloproteases ('zincins'), catalytic domain"/>
    <property type="match status" value="1"/>
</dbReference>
<keyword evidence="6" id="KW-0482">Metalloprotease</keyword>
<evidence type="ECO:0000313" key="10">
    <source>
        <dbReference type="EMBL" id="PZD70345.1"/>
    </source>
</evidence>
<evidence type="ECO:0000256" key="7">
    <source>
        <dbReference type="SAM" id="MobiDB-lite"/>
    </source>
</evidence>
<feature type="domain" description="Peptidase M48" evidence="9">
    <location>
        <begin position="431"/>
        <end position="598"/>
    </location>
</feature>
<dbReference type="GO" id="GO:0051603">
    <property type="term" value="P:proteolysis involved in protein catabolic process"/>
    <property type="evidence" value="ECO:0007669"/>
    <property type="project" value="TreeGrafter"/>
</dbReference>
<organism evidence="10 11">
    <name type="scientific">Acaryochloris thomasi RCC1774</name>
    <dbReference type="NCBI Taxonomy" id="1764569"/>
    <lineage>
        <taxon>Bacteria</taxon>
        <taxon>Bacillati</taxon>
        <taxon>Cyanobacteriota</taxon>
        <taxon>Cyanophyceae</taxon>
        <taxon>Acaryochloridales</taxon>
        <taxon>Acaryochloridaceae</taxon>
        <taxon>Acaryochloris</taxon>
        <taxon>Acaryochloris thomasi</taxon>
    </lineage>
</organism>
<comment type="caution">
    <text evidence="10">The sequence shown here is derived from an EMBL/GenBank/DDBJ whole genome shotgun (WGS) entry which is preliminary data.</text>
</comment>
<dbReference type="GO" id="GO:0004222">
    <property type="term" value="F:metalloendopeptidase activity"/>
    <property type="evidence" value="ECO:0007669"/>
    <property type="project" value="InterPro"/>
</dbReference>
<dbReference type="PANTHER" id="PTHR22726:SF1">
    <property type="entry name" value="METALLOENDOPEPTIDASE OMA1, MITOCHONDRIAL"/>
    <property type="match status" value="1"/>
</dbReference>
<reference evidence="10 11" key="1">
    <citation type="journal article" date="2018" name="Sci. Rep.">
        <title>A novel species of the marine cyanobacterium Acaryochloris with a unique pigment content and lifestyle.</title>
        <authorList>
            <person name="Partensky F."/>
            <person name="Six C."/>
            <person name="Ratin M."/>
            <person name="Garczarek L."/>
            <person name="Vaulot D."/>
            <person name="Probert I."/>
            <person name="Calteau A."/>
            <person name="Gourvil P."/>
            <person name="Marie D."/>
            <person name="Grebert T."/>
            <person name="Bouchier C."/>
            <person name="Le Panse S."/>
            <person name="Gachenot M."/>
            <person name="Rodriguez F."/>
            <person name="Garrido J.L."/>
        </authorList>
    </citation>
    <scope>NUCLEOTIDE SEQUENCE [LARGE SCALE GENOMIC DNA]</scope>
    <source>
        <strain evidence="10 11">RCC1774</strain>
    </source>
</reference>
<keyword evidence="11" id="KW-1185">Reference proteome</keyword>
<dbReference type="InterPro" id="IPR001915">
    <property type="entry name" value="Peptidase_M48"/>
</dbReference>
<evidence type="ECO:0000256" key="2">
    <source>
        <dbReference type="ARBA" id="ARBA00022670"/>
    </source>
</evidence>
<evidence type="ECO:0000256" key="3">
    <source>
        <dbReference type="ARBA" id="ARBA00022723"/>
    </source>
</evidence>
<dbReference type="PANTHER" id="PTHR22726">
    <property type="entry name" value="METALLOENDOPEPTIDASE OMA1"/>
    <property type="match status" value="1"/>
</dbReference>
<evidence type="ECO:0000256" key="1">
    <source>
        <dbReference type="ARBA" id="ARBA00001947"/>
    </source>
</evidence>
<gene>
    <name evidence="10" type="primary">bepA_17</name>
    <name evidence="10" type="ORF">C1752_13978</name>
</gene>
<keyword evidence="5" id="KW-0862">Zinc</keyword>
<feature type="region of interest" description="Disordered" evidence="7">
    <location>
        <begin position="627"/>
        <end position="655"/>
    </location>
</feature>
<evidence type="ECO:0000256" key="6">
    <source>
        <dbReference type="ARBA" id="ARBA00023049"/>
    </source>
</evidence>
<feature type="compositionally biased region" description="Acidic residues" evidence="7">
    <location>
        <begin position="139"/>
        <end position="159"/>
    </location>
</feature>
<keyword evidence="8" id="KW-0732">Signal</keyword>
<dbReference type="Gene3D" id="1.25.40.10">
    <property type="entry name" value="Tetratricopeptide repeat domain"/>
    <property type="match status" value="1"/>
</dbReference>
<feature type="compositionally biased region" description="Basic and acidic residues" evidence="7">
    <location>
        <begin position="645"/>
        <end position="655"/>
    </location>
</feature>